<dbReference type="InterPro" id="IPR001680">
    <property type="entry name" value="WD40_rpt"/>
</dbReference>
<evidence type="ECO:0008006" key="14">
    <source>
        <dbReference type="Google" id="ProtNLM"/>
    </source>
</evidence>
<keyword evidence="8" id="KW-0969">Cilium</keyword>
<protein>
    <recommendedName>
        <fullName evidence="14">Dynein intermediate chain 3, ciliary</fullName>
    </recommendedName>
</protein>
<dbReference type="SUPFAM" id="SSF50978">
    <property type="entry name" value="WD40 repeat-like"/>
    <property type="match status" value="1"/>
</dbReference>
<dbReference type="InterPro" id="IPR015943">
    <property type="entry name" value="WD40/YVTN_repeat-like_dom_sf"/>
</dbReference>
<dbReference type="GO" id="GO:0045504">
    <property type="term" value="F:dynein heavy chain binding"/>
    <property type="evidence" value="ECO:0007669"/>
    <property type="project" value="TreeGrafter"/>
</dbReference>
<evidence type="ECO:0000313" key="13">
    <source>
        <dbReference type="Proteomes" id="UP001153954"/>
    </source>
</evidence>
<dbReference type="EMBL" id="CAKOGL010000029">
    <property type="protein sequence ID" value="CAH2106363.1"/>
    <property type="molecule type" value="Genomic_DNA"/>
</dbReference>
<name>A0AAU9V4Z2_EUPED</name>
<reference evidence="12" key="1">
    <citation type="submission" date="2022-03" db="EMBL/GenBank/DDBJ databases">
        <authorList>
            <person name="Tunstrom K."/>
        </authorList>
    </citation>
    <scope>NUCLEOTIDE SEQUENCE</scope>
</reference>
<keyword evidence="7" id="KW-0243">Dynein</keyword>
<sequence length="580" mass="67027">MEAGLNYSYSKIRKNFGKQTRFCEIPTAMLDTISPDKNEQKLYCLRNPVNQESQTITTLSEHYVNTKRIVHRDQSVNHAEGGWPKDVNFRDEEATTRYRRRFEREDSYVSAILNLHQNLEHLIKQNNAIEMYNMYFKEMNSEKPVEKHFIRKINTFLDPEERPVSSIAWTYEDDSKIVVSYCNKKYPVTGTVNKYTTCLIWNVDNTSKVFSDFTPPSCCWKIAGSPTNANLIIGGLEDGRVSIFDIRAQKEPSAISPTHLAHRDPVSALLFITSRLNNEFFSGSSDGRCMWWDIRNLSEPIDSLLITTRVPSGPYLDLTNIEGISALQFDRSFPTRFLCGTDTGFVINVNRKGKSYQEVLSAIFPAHKGYVKSVQRNPSISKMFLTCGDWTSHIWSDDIHSSPIIFGTAHPKQISDAAWSPQRVSSYMTICMDGKFRYWDLLRKYYEPVAILPISKYPLLNMKANDEGKFIAIGDTRGSLHLIYLSDSMVFSGDRDKQLMIQNFDRETRREHILETRIKEIRLKQKLDTQMIDYLRSETGNEENLTKNAEDEYRRVVADEFKKVGTTQSSRGRNEKLRNR</sequence>
<keyword evidence="6" id="KW-0677">Repeat</keyword>
<comment type="similarity">
    <text evidence="2">Belongs to the dynein intermediate chain family.</text>
</comment>
<evidence type="ECO:0000256" key="1">
    <source>
        <dbReference type="ARBA" id="ARBA00004430"/>
    </source>
</evidence>
<dbReference type="InterPro" id="IPR036322">
    <property type="entry name" value="WD40_repeat_dom_sf"/>
</dbReference>
<dbReference type="GO" id="GO:0036158">
    <property type="term" value="P:outer dynein arm assembly"/>
    <property type="evidence" value="ECO:0007669"/>
    <property type="project" value="TreeGrafter"/>
</dbReference>
<keyword evidence="10" id="KW-0206">Cytoskeleton</keyword>
<dbReference type="GO" id="GO:0045503">
    <property type="term" value="F:dynein light chain binding"/>
    <property type="evidence" value="ECO:0007669"/>
    <property type="project" value="TreeGrafter"/>
</dbReference>
<gene>
    <name evidence="12" type="ORF">EEDITHA_LOCUS20506</name>
</gene>
<evidence type="ECO:0000256" key="3">
    <source>
        <dbReference type="ARBA" id="ARBA00022490"/>
    </source>
</evidence>
<comment type="caution">
    <text evidence="12">The sequence shown here is derived from an EMBL/GenBank/DDBJ whole genome shotgun (WGS) entry which is preliminary data.</text>
</comment>
<evidence type="ECO:0000256" key="8">
    <source>
        <dbReference type="ARBA" id="ARBA00023069"/>
    </source>
</evidence>
<dbReference type="GO" id="GO:0003341">
    <property type="term" value="P:cilium movement"/>
    <property type="evidence" value="ECO:0007669"/>
    <property type="project" value="TreeGrafter"/>
</dbReference>
<keyword evidence="9" id="KW-0505">Motor protein</keyword>
<keyword evidence="13" id="KW-1185">Reference proteome</keyword>
<dbReference type="PANTHER" id="PTHR12442">
    <property type="entry name" value="DYNEIN INTERMEDIATE CHAIN"/>
    <property type="match status" value="1"/>
</dbReference>
<dbReference type="InterPro" id="IPR050687">
    <property type="entry name" value="Dynein_IC"/>
</dbReference>
<dbReference type="GO" id="GO:0036157">
    <property type="term" value="C:outer dynein arm"/>
    <property type="evidence" value="ECO:0007669"/>
    <property type="project" value="TreeGrafter"/>
</dbReference>
<keyword evidence="3" id="KW-0963">Cytoplasm</keyword>
<keyword evidence="5" id="KW-0493">Microtubule</keyword>
<accession>A0AAU9V4Z2</accession>
<dbReference type="GO" id="GO:0005874">
    <property type="term" value="C:microtubule"/>
    <property type="evidence" value="ECO:0007669"/>
    <property type="project" value="UniProtKB-KW"/>
</dbReference>
<evidence type="ECO:0000256" key="4">
    <source>
        <dbReference type="ARBA" id="ARBA00022574"/>
    </source>
</evidence>
<evidence type="ECO:0000256" key="10">
    <source>
        <dbReference type="ARBA" id="ARBA00023212"/>
    </source>
</evidence>
<evidence type="ECO:0000256" key="6">
    <source>
        <dbReference type="ARBA" id="ARBA00022737"/>
    </source>
</evidence>
<keyword evidence="11" id="KW-0966">Cell projection</keyword>
<dbReference type="Proteomes" id="UP001153954">
    <property type="component" value="Unassembled WGS sequence"/>
</dbReference>
<proteinExistence type="inferred from homology"/>
<organism evidence="12 13">
    <name type="scientific">Euphydryas editha</name>
    <name type="common">Edith's checkerspot</name>
    <dbReference type="NCBI Taxonomy" id="104508"/>
    <lineage>
        <taxon>Eukaryota</taxon>
        <taxon>Metazoa</taxon>
        <taxon>Ecdysozoa</taxon>
        <taxon>Arthropoda</taxon>
        <taxon>Hexapoda</taxon>
        <taxon>Insecta</taxon>
        <taxon>Pterygota</taxon>
        <taxon>Neoptera</taxon>
        <taxon>Endopterygota</taxon>
        <taxon>Lepidoptera</taxon>
        <taxon>Glossata</taxon>
        <taxon>Ditrysia</taxon>
        <taxon>Papilionoidea</taxon>
        <taxon>Nymphalidae</taxon>
        <taxon>Nymphalinae</taxon>
        <taxon>Euphydryas</taxon>
    </lineage>
</organism>
<evidence type="ECO:0000256" key="9">
    <source>
        <dbReference type="ARBA" id="ARBA00023175"/>
    </source>
</evidence>
<evidence type="ECO:0000313" key="12">
    <source>
        <dbReference type="EMBL" id="CAH2106363.1"/>
    </source>
</evidence>
<evidence type="ECO:0000256" key="7">
    <source>
        <dbReference type="ARBA" id="ARBA00023017"/>
    </source>
</evidence>
<evidence type="ECO:0000256" key="5">
    <source>
        <dbReference type="ARBA" id="ARBA00022701"/>
    </source>
</evidence>
<dbReference type="Gene3D" id="2.130.10.10">
    <property type="entry name" value="YVTN repeat-like/Quinoprotein amine dehydrogenase"/>
    <property type="match status" value="2"/>
</dbReference>
<evidence type="ECO:0000256" key="11">
    <source>
        <dbReference type="ARBA" id="ARBA00023273"/>
    </source>
</evidence>
<comment type="subcellular location">
    <subcellularLocation>
        <location evidence="1">Cytoplasm</location>
        <location evidence="1">Cytoskeleton</location>
        <location evidence="1">Cilium axoneme</location>
    </subcellularLocation>
</comment>
<dbReference type="PANTHER" id="PTHR12442:SF7">
    <property type="entry name" value="DYNEIN AXONEMAL INTERMEDIATE CHAIN 2"/>
    <property type="match status" value="1"/>
</dbReference>
<evidence type="ECO:0000256" key="2">
    <source>
        <dbReference type="ARBA" id="ARBA00011059"/>
    </source>
</evidence>
<keyword evidence="4" id="KW-0853">WD repeat</keyword>
<dbReference type="SMART" id="SM00320">
    <property type="entry name" value="WD40"/>
    <property type="match status" value="5"/>
</dbReference>
<dbReference type="AlphaFoldDB" id="A0AAU9V4Z2"/>